<evidence type="ECO:0000256" key="1">
    <source>
        <dbReference type="SAM" id="SignalP"/>
    </source>
</evidence>
<comment type="caution">
    <text evidence="2">The sequence shown here is derived from an EMBL/GenBank/DDBJ whole genome shotgun (WGS) entry which is preliminary data.</text>
</comment>
<organism evidence="2 3">
    <name type="scientific">Desulfomicrobium macestii</name>
    <dbReference type="NCBI Taxonomy" id="90731"/>
    <lineage>
        <taxon>Bacteria</taxon>
        <taxon>Pseudomonadati</taxon>
        <taxon>Thermodesulfobacteriota</taxon>
        <taxon>Desulfovibrionia</taxon>
        <taxon>Desulfovibrionales</taxon>
        <taxon>Desulfomicrobiaceae</taxon>
        <taxon>Desulfomicrobium</taxon>
    </lineage>
</organism>
<keyword evidence="1" id="KW-0732">Signal</keyword>
<evidence type="ECO:0000313" key="3">
    <source>
        <dbReference type="Proteomes" id="UP000639010"/>
    </source>
</evidence>
<protein>
    <recommendedName>
        <fullName evidence="4">TIGR03016 family PEP-CTERM system-associated outer membrane protein</fullName>
    </recommendedName>
</protein>
<dbReference type="RefSeq" id="WP_192624205.1">
    <property type="nucleotide sequence ID" value="NZ_JADBGG010000022.1"/>
</dbReference>
<name>A0ABR9H6M5_9BACT</name>
<accession>A0ABR9H6M5</accession>
<feature type="signal peptide" evidence="1">
    <location>
        <begin position="1"/>
        <end position="21"/>
    </location>
</feature>
<proteinExistence type="predicted"/>
<keyword evidence="3" id="KW-1185">Reference proteome</keyword>
<feature type="chain" id="PRO_5045637620" description="TIGR03016 family PEP-CTERM system-associated outer membrane protein" evidence="1">
    <location>
        <begin position="22"/>
        <end position="635"/>
    </location>
</feature>
<evidence type="ECO:0008006" key="4">
    <source>
        <dbReference type="Google" id="ProtNLM"/>
    </source>
</evidence>
<reference evidence="2 3" key="1">
    <citation type="submission" date="2020-10" db="EMBL/GenBank/DDBJ databases">
        <title>Genomic Encyclopedia of Type Strains, Phase IV (KMG-IV): sequencing the most valuable type-strain genomes for metagenomic binning, comparative biology and taxonomic classification.</title>
        <authorList>
            <person name="Goeker M."/>
        </authorList>
    </citation>
    <scope>NUCLEOTIDE SEQUENCE [LARGE SCALE GENOMIC DNA]</scope>
    <source>
        <strain evidence="2 3">DSM 4194</strain>
    </source>
</reference>
<evidence type="ECO:0000313" key="2">
    <source>
        <dbReference type="EMBL" id="MBE1426167.1"/>
    </source>
</evidence>
<gene>
    <name evidence="2" type="ORF">H4684_002829</name>
</gene>
<sequence>MRVFFPVTLYCLTCLFVTATAAEALVFPDMNGARVEDRRPTITAPLPPGTLNPGPETVRMALDDVDITALAVITETTVSYTPEADLDFGAHSVIVEVLGQDGQPLPQEHWSFFVPQSETWDRASASFQLDTELNAKLTEYPGNTGPDWQAQTAGTLSTVLERGKFRATLDANGWFVDDSDNYGGQDKFSLNAYLLKLEYDGQSLSLGDVSVETTELAGGQLARRGGLLELNAGETAVQGFILRSNTVADFDHLLPVDESNQRFTGVTLTQGLYPQKNVLLKATAVTGQSGSADNVSGSDLIPETKGQIYSLGLSGTIVDELLLGEVEYARSNYDQDTRGPYGSKRGEAWRSRLSGRYDTLDYGGGYSSRDRHFQSVINPGAINNRKEYMLHASKSFEESSLSFNGAHSYDNAEKLDNIPTVRSTALDLGYTLNKADWPFLFANANLSWQKSGHEPDNFDAIDNQSRILSFGLSLARETWSIVPSYVFTSFDDKSGADMDSFSHQMLLSLGWQPLPVLSLNPALTYARTESDPGSLVVEDWLGTLTATWLITDSQNLNLTVSGLDSRADDDSMHTTAFTGQAQYNWILGGTFLESVTRTLGLRGQYSKTRDHISNDDNEEYVAFLSLNFSIPVTWP</sequence>
<dbReference type="Proteomes" id="UP000639010">
    <property type="component" value="Unassembled WGS sequence"/>
</dbReference>
<dbReference type="EMBL" id="JADBGG010000022">
    <property type="protein sequence ID" value="MBE1426167.1"/>
    <property type="molecule type" value="Genomic_DNA"/>
</dbReference>